<protein>
    <submittedName>
        <fullName evidence="2">DgyrCDS5087</fullName>
    </submittedName>
</protein>
<keyword evidence="3" id="KW-1185">Reference proteome</keyword>
<keyword evidence="1" id="KW-0472">Membrane</keyword>
<comment type="caution">
    <text evidence="2">The sequence shown here is derived from an EMBL/GenBank/DDBJ whole genome shotgun (WGS) entry which is preliminary data.</text>
</comment>
<feature type="transmembrane region" description="Helical" evidence="1">
    <location>
        <begin position="302"/>
        <end position="321"/>
    </location>
</feature>
<organism evidence="2 3">
    <name type="scientific">Dimorphilus gyrociliatus</name>
    <dbReference type="NCBI Taxonomy" id="2664684"/>
    <lineage>
        <taxon>Eukaryota</taxon>
        <taxon>Metazoa</taxon>
        <taxon>Spiralia</taxon>
        <taxon>Lophotrochozoa</taxon>
        <taxon>Annelida</taxon>
        <taxon>Polychaeta</taxon>
        <taxon>Polychaeta incertae sedis</taxon>
        <taxon>Dinophilidae</taxon>
        <taxon>Dimorphilus</taxon>
    </lineage>
</organism>
<accession>A0A7I8VKD0</accession>
<gene>
    <name evidence="2" type="ORF">DGYR_LOCUS4815</name>
</gene>
<keyword evidence="1" id="KW-0812">Transmembrane</keyword>
<reference evidence="2 3" key="1">
    <citation type="submission" date="2020-08" db="EMBL/GenBank/DDBJ databases">
        <authorList>
            <person name="Hejnol A."/>
        </authorList>
    </citation>
    <scope>NUCLEOTIDE SEQUENCE [LARGE SCALE GENOMIC DNA]</scope>
</reference>
<feature type="transmembrane region" description="Helical" evidence="1">
    <location>
        <begin position="226"/>
        <end position="247"/>
    </location>
</feature>
<evidence type="ECO:0000313" key="2">
    <source>
        <dbReference type="EMBL" id="CAD5116167.1"/>
    </source>
</evidence>
<dbReference type="Gene3D" id="3.40.190.10">
    <property type="entry name" value="Periplasmic binding protein-like II"/>
    <property type="match status" value="1"/>
</dbReference>
<evidence type="ECO:0000313" key="3">
    <source>
        <dbReference type="Proteomes" id="UP000549394"/>
    </source>
</evidence>
<dbReference type="EMBL" id="CAJFCJ010000006">
    <property type="protein sequence ID" value="CAD5116167.1"/>
    <property type="molecule type" value="Genomic_DNA"/>
</dbReference>
<sequence>MNSNQPSNLTFSGKFYAFGLKFDNYLDSTWKLAVRFANHIAKVGFSTVDEARELLADNLVLAALKLEENWHWIGDGRLQDVQFQDSFSVLLQPENSLTLCKKEFSDRHTHEDVHVNDIYSGLYVALLRNFTKSRNLSWTFDAQIPSTCKRRNCKIGASKYDQAILDSLTEGRSDVSVAGIYNKPEYERYVSFSEPLGRVCLSVVTLHEPLKDRIAELSSIIDTSTLLRIFGLVISCSIVFSILYFLSPFRATSNPCRCLNNGYKYKRSFSCDRSLYGWLSSVTSALVYNGFGPAPASYSSKFFLFMIYYVSFVLLNAFRSLTISSILKWRILPSLGVDDLNDAVDALDNGIEVWIENDSYVHDFLRSRSHKSPYSYIINDIEKHKWFVNNTKTGINIVLDGVNGKRRIFIGENFRVYHHIIKAKPRCKLKIVEDCRYGYTHLSVAMAFRKESNLHIDFNNYLHEILPTRKIETIANDYMESRPMDDCGGVSYFSVPLFRHINLSPTPNQLYRIFRYNIFLIIGVFFFGLVHRQLYSLVQNFRMKRDRIYQAQINEWRLIKRFGKSQLSEQLTELSDEEEEDDINGPFVTLKDKLLKYLSSNLERPALVTFKERSAIP</sequence>
<keyword evidence="1" id="KW-1133">Transmembrane helix</keyword>
<feature type="transmembrane region" description="Helical" evidence="1">
    <location>
        <begin position="516"/>
        <end position="535"/>
    </location>
</feature>
<dbReference type="SUPFAM" id="SSF53850">
    <property type="entry name" value="Periplasmic binding protein-like II"/>
    <property type="match status" value="1"/>
</dbReference>
<feature type="transmembrane region" description="Helical" evidence="1">
    <location>
        <begin position="275"/>
        <end position="296"/>
    </location>
</feature>
<name>A0A7I8VKD0_9ANNE</name>
<proteinExistence type="predicted"/>
<evidence type="ECO:0000256" key="1">
    <source>
        <dbReference type="SAM" id="Phobius"/>
    </source>
</evidence>
<dbReference type="AlphaFoldDB" id="A0A7I8VKD0"/>
<dbReference type="Proteomes" id="UP000549394">
    <property type="component" value="Unassembled WGS sequence"/>
</dbReference>